<dbReference type="InterPro" id="IPR007237">
    <property type="entry name" value="CD20-like"/>
</dbReference>
<dbReference type="Proteomes" id="UP000007646">
    <property type="component" value="Unassembled WGS sequence"/>
</dbReference>
<reference evidence="8" key="2">
    <citation type="submission" date="2025-08" db="UniProtKB">
        <authorList>
            <consortium name="Ensembl"/>
        </authorList>
    </citation>
    <scope>IDENTIFICATION</scope>
    <source>
        <strain evidence="8">Isolate ISIS603380</strain>
    </source>
</reference>
<protein>
    <recommendedName>
        <fullName evidence="10">Transmembrane protein 176A</fullName>
    </recommendedName>
</protein>
<keyword evidence="4 7" id="KW-0812">Transmembrane</keyword>
<evidence type="ECO:0000313" key="8">
    <source>
        <dbReference type="Ensembl" id="ENSLAFP00000025794.1"/>
    </source>
</evidence>
<dbReference type="AlphaFoldDB" id="G3UD86"/>
<comment type="subcellular location">
    <subcellularLocation>
        <location evidence="1">Membrane</location>
        <topology evidence="1">Multi-pass membrane protein</topology>
    </subcellularLocation>
</comment>
<evidence type="ECO:0000256" key="1">
    <source>
        <dbReference type="ARBA" id="ARBA00004141"/>
    </source>
</evidence>
<sequence>MARGAGTAEGGELAPVVPQPTHIDVHIHQESALAKLLQATGFQLRSWAQPKGTASQAPGSSRLLVASWVMQIVLGVLSGVLGGFLYIFEPSYLVGSGAAIWTAAVAVLAGAAAFLREKRGGVCWGFLRTLLALTAFSTAVAAIKIGADGFYWNHFYNGAYVCDTSSRRSWPTPPPSTLSPEEARRQHLCVSYVDMLRALFTGLKAMLLSVWVLLLVASLAPLATLASPCLRCCRRLLPEEEREQKELLGMECSPAS</sequence>
<dbReference type="HOGENOM" id="CLU_090530_0_0_1"/>
<evidence type="ECO:0000256" key="5">
    <source>
        <dbReference type="ARBA" id="ARBA00022989"/>
    </source>
</evidence>
<keyword evidence="5 7" id="KW-1133">Transmembrane helix</keyword>
<feature type="transmembrane region" description="Helical" evidence="7">
    <location>
        <begin position="63"/>
        <end position="87"/>
    </location>
</feature>
<dbReference type="GO" id="GO:0016020">
    <property type="term" value="C:membrane"/>
    <property type="evidence" value="ECO:0007669"/>
    <property type="project" value="UniProtKB-SubCell"/>
</dbReference>
<dbReference type="Pfam" id="PF04103">
    <property type="entry name" value="CD20"/>
    <property type="match status" value="1"/>
</dbReference>
<feature type="transmembrane region" description="Helical" evidence="7">
    <location>
        <begin position="93"/>
        <end position="115"/>
    </location>
</feature>
<evidence type="ECO:0000256" key="2">
    <source>
        <dbReference type="ARBA" id="ARBA00006022"/>
    </source>
</evidence>
<evidence type="ECO:0008006" key="10">
    <source>
        <dbReference type="Google" id="ProtNLM"/>
    </source>
</evidence>
<reference evidence="8" key="3">
    <citation type="submission" date="2025-09" db="UniProtKB">
        <authorList>
            <consortium name="Ensembl"/>
        </authorList>
    </citation>
    <scope>IDENTIFICATION</scope>
    <source>
        <strain evidence="8">Isolate ISIS603380</strain>
    </source>
</reference>
<comment type="similarity">
    <text evidence="2">Belongs to the TMEM176 family.</text>
</comment>
<dbReference type="PANTHER" id="PTHR15756">
    <property type="entry name" value="LR8/HCA112"/>
    <property type="match status" value="1"/>
</dbReference>
<dbReference type="InParanoid" id="G3UD86"/>
<evidence type="ECO:0000256" key="7">
    <source>
        <dbReference type="SAM" id="Phobius"/>
    </source>
</evidence>
<dbReference type="OMA" id="KQGGICW"/>
<reference evidence="8 9" key="1">
    <citation type="submission" date="2009-06" db="EMBL/GenBank/DDBJ databases">
        <title>The Genome Sequence of Loxodonta africana (African elephant).</title>
        <authorList>
            <person name="Di Palma F."/>
            <person name="Heiman D."/>
            <person name="Young S."/>
            <person name="Johnson J."/>
            <person name="Lander E.S."/>
            <person name="Lindblad-Toh K."/>
        </authorList>
    </citation>
    <scope>NUCLEOTIDE SEQUENCE [LARGE SCALE GENOMIC DNA]</scope>
    <source>
        <strain evidence="8 9">Isolate ISIS603380</strain>
    </source>
</reference>
<organism evidence="8 9">
    <name type="scientific">Loxodonta africana</name>
    <name type="common">African elephant</name>
    <dbReference type="NCBI Taxonomy" id="9785"/>
    <lineage>
        <taxon>Eukaryota</taxon>
        <taxon>Metazoa</taxon>
        <taxon>Chordata</taxon>
        <taxon>Craniata</taxon>
        <taxon>Vertebrata</taxon>
        <taxon>Euteleostomi</taxon>
        <taxon>Mammalia</taxon>
        <taxon>Eutheria</taxon>
        <taxon>Afrotheria</taxon>
        <taxon>Proboscidea</taxon>
        <taxon>Elephantidae</taxon>
        <taxon>Loxodonta</taxon>
    </lineage>
</organism>
<proteinExistence type="inferred from homology"/>
<dbReference type="STRING" id="9785.ENSLAFP00000025794"/>
<feature type="transmembrane region" description="Helical" evidence="7">
    <location>
        <begin position="127"/>
        <end position="147"/>
    </location>
</feature>
<name>G3UD86_LOXAF</name>
<keyword evidence="9" id="KW-1185">Reference proteome</keyword>
<keyword evidence="3" id="KW-0597">Phosphoprotein</keyword>
<dbReference type="Ensembl" id="ENSLAFT00000026697.1">
    <property type="protein sequence ID" value="ENSLAFP00000025794.1"/>
    <property type="gene ID" value="ENSLAFG00000028452.1"/>
</dbReference>
<dbReference type="InterPro" id="IPR009281">
    <property type="entry name" value="TMEM176A/TMEM176B"/>
</dbReference>
<dbReference type="GeneTree" id="ENSGT00530000064074"/>
<accession>G3UD86</accession>
<dbReference type="eggNOG" id="ENOG502SF8T">
    <property type="taxonomic scope" value="Eukaryota"/>
</dbReference>
<evidence type="ECO:0000313" key="9">
    <source>
        <dbReference type="Proteomes" id="UP000007646"/>
    </source>
</evidence>
<feature type="transmembrane region" description="Helical" evidence="7">
    <location>
        <begin position="205"/>
        <end position="226"/>
    </location>
</feature>
<evidence type="ECO:0000256" key="4">
    <source>
        <dbReference type="ARBA" id="ARBA00022692"/>
    </source>
</evidence>
<evidence type="ECO:0000256" key="6">
    <source>
        <dbReference type="ARBA" id="ARBA00023136"/>
    </source>
</evidence>
<evidence type="ECO:0000256" key="3">
    <source>
        <dbReference type="ARBA" id="ARBA00022553"/>
    </source>
</evidence>
<keyword evidence="6 7" id="KW-0472">Membrane</keyword>
<dbReference type="PANTHER" id="PTHR15756:SF6">
    <property type="entry name" value="TRANSMEMBRANE PROTEIN 176A"/>
    <property type="match status" value="1"/>
</dbReference>